<dbReference type="WBParaSite" id="Minc3s01528g24505">
    <property type="protein sequence ID" value="Minc3s01528g24505"/>
    <property type="gene ID" value="Minc3s01528g24505"/>
</dbReference>
<keyword evidence="1" id="KW-0175">Coiled coil</keyword>
<keyword evidence="2" id="KW-1185">Reference proteome</keyword>
<organism evidence="2 3">
    <name type="scientific">Meloidogyne incognita</name>
    <name type="common">Southern root-knot nematode worm</name>
    <name type="synonym">Oxyuris incognita</name>
    <dbReference type="NCBI Taxonomy" id="6306"/>
    <lineage>
        <taxon>Eukaryota</taxon>
        <taxon>Metazoa</taxon>
        <taxon>Ecdysozoa</taxon>
        <taxon>Nematoda</taxon>
        <taxon>Chromadorea</taxon>
        <taxon>Rhabditida</taxon>
        <taxon>Tylenchina</taxon>
        <taxon>Tylenchomorpha</taxon>
        <taxon>Tylenchoidea</taxon>
        <taxon>Meloidogynidae</taxon>
        <taxon>Meloidogyninae</taxon>
        <taxon>Meloidogyne</taxon>
        <taxon>Meloidogyne incognita group</taxon>
    </lineage>
</organism>
<dbReference type="Proteomes" id="UP000887563">
    <property type="component" value="Unplaced"/>
</dbReference>
<reference evidence="3" key="1">
    <citation type="submission" date="2022-11" db="UniProtKB">
        <authorList>
            <consortium name="WormBaseParasite"/>
        </authorList>
    </citation>
    <scope>IDENTIFICATION</scope>
</reference>
<evidence type="ECO:0000313" key="2">
    <source>
        <dbReference type="Proteomes" id="UP000887563"/>
    </source>
</evidence>
<name>A0A914MI65_MELIC</name>
<proteinExistence type="predicted"/>
<protein>
    <submittedName>
        <fullName evidence="3">Candidate secreted effector</fullName>
    </submittedName>
</protein>
<evidence type="ECO:0000256" key="1">
    <source>
        <dbReference type="SAM" id="Coils"/>
    </source>
</evidence>
<sequence length="159" mass="18436">MTEKGSTSSDLGPNESEEEIVNLQTKLDKFEIEFKEEKEKNEKEKKLIESRNKKEMKIFEKKMNEEIQKVKSEHENEIKNLKEYFQQLIDEKIKIIEKQKNGESTSEIKKFGGMNFIQVKNKWSITSNSCENTDKNSVPVGVSIEENEFVNLIGGLTAL</sequence>
<evidence type="ECO:0000313" key="3">
    <source>
        <dbReference type="WBParaSite" id="Minc3s01528g24505"/>
    </source>
</evidence>
<accession>A0A914MI65</accession>
<dbReference type="AlphaFoldDB" id="A0A914MI65"/>
<feature type="coiled-coil region" evidence="1">
    <location>
        <begin position="20"/>
        <end position="91"/>
    </location>
</feature>